<name>A0AAD6RTK8_9ROSI</name>
<organism evidence="2 3">
    <name type="scientific">Populus alba x Populus x berolinensis</name>
    <dbReference type="NCBI Taxonomy" id="444605"/>
    <lineage>
        <taxon>Eukaryota</taxon>
        <taxon>Viridiplantae</taxon>
        <taxon>Streptophyta</taxon>
        <taxon>Embryophyta</taxon>
        <taxon>Tracheophyta</taxon>
        <taxon>Spermatophyta</taxon>
        <taxon>Magnoliopsida</taxon>
        <taxon>eudicotyledons</taxon>
        <taxon>Gunneridae</taxon>
        <taxon>Pentapetalae</taxon>
        <taxon>rosids</taxon>
        <taxon>fabids</taxon>
        <taxon>Malpighiales</taxon>
        <taxon>Salicaceae</taxon>
        <taxon>Saliceae</taxon>
        <taxon>Populus</taxon>
    </lineage>
</organism>
<proteinExistence type="predicted"/>
<protein>
    <submittedName>
        <fullName evidence="2">Uncharacterized protein</fullName>
    </submittedName>
</protein>
<feature type="region of interest" description="Disordered" evidence="1">
    <location>
        <begin position="1"/>
        <end position="21"/>
    </location>
</feature>
<evidence type="ECO:0000256" key="1">
    <source>
        <dbReference type="SAM" id="MobiDB-lite"/>
    </source>
</evidence>
<comment type="caution">
    <text evidence="2">The sequence shown here is derived from an EMBL/GenBank/DDBJ whole genome shotgun (WGS) entry which is preliminary data.</text>
</comment>
<dbReference type="EMBL" id="JAQIZT010000001">
    <property type="protein sequence ID" value="KAJ7014911.1"/>
    <property type="molecule type" value="Genomic_DNA"/>
</dbReference>
<evidence type="ECO:0000313" key="3">
    <source>
        <dbReference type="Proteomes" id="UP001164929"/>
    </source>
</evidence>
<evidence type="ECO:0000313" key="2">
    <source>
        <dbReference type="EMBL" id="KAJ7014911.1"/>
    </source>
</evidence>
<accession>A0AAD6RTK8</accession>
<dbReference type="AlphaFoldDB" id="A0AAD6RTK8"/>
<keyword evidence="3" id="KW-1185">Reference proteome</keyword>
<sequence length="159" mass="17444">MRDEAKNAPMEPTKLTNNEEAEFGDAPAGAGVGFMSAIPAGAGGVSTLLEGVSDLKSGTFSPIVEVALRTGTGIIGHGPTFRTASDLILKCIVLLYQEQETQEPQNMKDFVLAQKSSGWLNFTWRYKVLSVYVSEMEYHTGWITRKREPLMVLVDNFKV</sequence>
<reference evidence="2 3" key="1">
    <citation type="journal article" date="2023" name="Mol. Ecol. Resour.">
        <title>Chromosome-level genome assembly of a triploid poplar Populus alba 'Berolinensis'.</title>
        <authorList>
            <person name="Chen S."/>
            <person name="Yu Y."/>
            <person name="Wang X."/>
            <person name="Wang S."/>
            <person name="Zhang T."/>
            <person name="Zhou Y."/>
            <person name="He R."/>
            <person name="Meng N."/>
            <person name="Wang Y."/>
            <person name="Liu W."/>
            <person name="Liu Z."/>
            <person name="Liu J."/>
            <person name="Guo Q."/>
            <person name="Huang H."/>
            <person name="Sederoff R.R."/>
            <person name="Wang G."/>
            <person name="Qu G."/>
            <person name="Chen S."/>
        </authorList>
    </citation>
    <scope>NUCLEOTIDE SEQUENCE [LARGE SCALE GENOMIC DNA]</scope>
    <source>
        <strain evidence="2">SC-2020</strain>
    </source>
</reference>
<gene>
    <name evidence="2" type="ORF">NC653_004266</name>
</gene>
<dbReference type="Proteomes" id="UP001164929">
    <property type="component" value="Chromosome 1"/>
</dbReference>